<dbReference type="GO" id="GO:0043565">
    <property type="term" value="F:sequence-specific DNA binding"/>
    <property type="evidence" value="ECO:0007669"/>
    <property type="project" value="TreeGrafter"/>
</dbReference>
<dbReference type="GO" id="GO:0003713">
    <property type="term" value="F:transcription coactivator activity"/>
    <property type="evidence" value="ECO:0007669"/>
    <property type="project" value="InterPro"/>
</dbReference>
<dbReference type="OrthoDB" id="10026505at2759"/>
<sequence>MDLLNCLRDPNNIPSKEVISYAGKLANRLFYNVEADEDVVAEAEVASSEEMSLECELDLILQKDTVNVSKIDNKFKWLKQEFTLFKNTGERTENLEKLYKAILCIRPTSTDVERVFSVSNNFCTKKIKETVIKMNMINEAVSFPGMLPFDTMGMGLYEQPRPRYILKMPRVVPEQKEKFESDDVFKKISRDSEIRYTGFRDRPQEERKIRFQNGCREGHTEISFFATGINIQLMFNPNPMMYHHHHHHHLMNFERELDFDKEHGKVHIKSHFIMNGVCVRFRGWLDLERLDGIGRLEYDERRGAHEDAILKEQLERYSQRLKDFEDTKQRNPNWKQ</sequence>
<evidence type="ECO:0000256" key="3">
    <source>
        <dbReference type="ARBA" id="ARBA00025734"/>
    </source>
</evidence>
<dbReference type="PANTHER" id="PTHR10276:SF3">
    <property type="entry name" value="CORE-BINDING FACTOR SUBUNIT BETA"/>
    <property type="match status" value="1"/>
</dbReference>
<gene>
    <name evidence="5" type="ORF">PVAND_013246</name>
</gene>
<comment type="function">
    <text evidence="4">Regulates the DNA-binding properties of Runt.</text>
</comment>
<organism evidence="5 6">
    <name type="scientific">Polypedilum vanderplanki</name>
    <name type="common">Sleeping chironomid midge</name>
    <dbReference type="NCBI Taxonomy" id="319348"/>
    <lineage>
        <taxon>Eukaryota</taxon>
        <taxon>Metazoa</taxon>
        <taxon>Ecdysozoa</taxon>
        <taxon>Arthropoda</taxon>
        <taxon>Hexapoda</taxon>
        <taxon>Insecta</taxon>
        <taxon>Pterygota</taxon>
        <taxon>Neoptera</taxon>
        <taxon>Endopterygota</taxon>
        <taxon>Diptera</taxon>
        <taxon>Nematocera</taxon>
        <taxon>Chironomoidea</taxon>
        <taxon>Chironomidae</taxon>
        <taxon>Chironominae</taxon>
        <taxon>Polypedilum</taxon>
        <taxon>Polypedilum</taxon>
    </lineage>
</organism>
<dbReference type="EMBL" id="JADBJN010000001">
    <property type="protein sequence ID" value="KAG5683993.1"/>
    <property type="molecule type" value="Genomic_DNA"/>
</dbReference>
<comment type="caution">
    <text evidence="5">The sequence shown here is derived from an EMBL/GenBank/DDBJ whole genome shotgun (WGS) entry which is preliminary data.</text>
</comment>
<dbReference type="AlphaFoldDB" id="A0A9J6CP42"/>
<dbReference type="GO" id="GO:0006357">
    <property type="term" value="P:regulation of transcription by RNA polymerase II"/>
    <property type="evidence" value="ECO:0007669"/>
    <property type="project" value="TreeGrafter"/>
</dbReference>
<proteinExistence type="inferred from homology"/>
<keyword evidence="2" id="KW-0539">Nucleus</keyword>
<protein>
    <submittedName>
        <fullName evidence="5">Uncharacterized protein</fullName>
    </submittedName>
</protein>
<evidence type="ECO:0000313" key="6">
    <source>
        <dbReference type="Proteomes" id="UP001107558"/>
    </source>
</evidence>
<keyword evidence="6" id="KW-1185">Reference proteome</keyword>
<dbReference type="PANTHER" id="PTHR10276">
    <property type="entry name" value="CORE-BINDING FACTOR, BETA SUBUNIT"/>
    <property type="match status" value="1"/>
</dbReference>
<dbReference type="GO" id="GO:0035206">
    <property type="term" value="P:regulation of hemocyte proliferation"/>
    <property type="evidence" value="ECO:0007669"/>
    <property type="project" value="UniProtKB-ARBA"/>
</dbReference>
<dbReference type="Proteomes" id="UP001107558">
    <property type="component" value="Chromosome 1"/>
</dbReference>
<dbReference type="SUPFAM" id="SSF50723">
    <property type="entry name" value="Core binding factor beta, CBF"/>
    <property type="match status" value="1"/>
</dbReference>
<evidence type="ECO:0000256" key="1">
    <source>
        <dbReference type="ARBA" id="ARBA00004123"/>
    </source>
</evidence>
<dbReference type="Pfam" id="PF02312">
    <property type="entry name" value="CBF_beta"/>
    <property type="match status" value="1"/>
</dbReference>
<name>A0A9J6CP42_POLVA</name>
<dbReference type="Gene3D" id="2.40.250.10">
    <property type="entry name" value="Core binding factor, beta subunit"/>
    <property type="match status" value="1"/>
</dbReference>
<evidence type="ECO:0000256" key="4">
    <source>
        <dbReference type="ARBA" id="ARBA00057581"/>
    </source>
</evidence>
<comment type="subcellular location">
    <subcellularLocation>
        <location evidence="1">Nucleus</location>
    </subcellularLocation>
</comment>
<accession>A0A9J6CP42</accession>
<evidence type="ECO:0000313" key="5">
    <source>
        <dbReference type="EMBL" id="KAG5683993.1"/>
    </source>
</evidence>
<dbReference type="FunFam" id="2.40.250.10:FF:000001">
    <property type="entry name" value="Core-binding factor subunit beta"/>
    <property type="match status" value="1"/>
</dbReference>
<comment type="similarity">
    <text evidence="3">Belongs to the CBF-beta family.</text>
</comment>
<dbReference type="GO" id="GO:0016513">
    <property type="term" value="C:core-binding factor complex"/>
    <property type="evidence" value="ECO:0007669"/>
    <property type="project" value="TreeGrafter"/>
</dbReference>
<evidence type="ECO:0000256" key="2">
    <source>
        <dbReference type="ARBA" id="ARBA00023242"/>
    </source>
</evidence>
<reference evidence="5" key="1">
    <citation type="submission" date="2021-03" db="EMBL/GenBank/DDBJ databases">
        <title>Chromosome level genome of the anhydrobiotic midge Polypedilum vanderplanki.</title>
        <authorList>
            <person name="Yoshida Y."/>
            <person name="Kikawada T."/>
            <person name="Gusev O."/>
        </authorList>
    </citation>
    <scope>NUCLEOTIDE SEQUENCE</scope>
    <source>
        <strain evidence="5">NIAS01</strain>
        <tissue evidence="5">Whole body or cell culture</tissue>
    </source>
</reference>
<dbReference type="InterPro" id="IPR036552">
    <property type="entry name" value="CBF_bsu_sf"/>
</dbReference>
<dbReference type="InterPro" id="IPR003417">
    <property type="entry name" value="CBF_beta"/>
</dbReference>